<dbReference type="GO" id="GO:0016620">
    <property type="term" value="F:oxidoreductase activity, acting on the aldehyde or oxo group of donors, NAD or NADP as acceptor"/>
    <property type="evidence" value="ECO:0007669"/>
    <property type="project" value="InterPro"/>
</dbReference>
<evidence type="ECO:0000313" key="6">
    <source>
        <dbReference type="RefSeq" id="XP_047736068.1"/>
    </source>
</evidence>
<dbReference type="Pfam" id="PF00171">
    <property type="entry name" value="Aldedh"/>
    <property type="match status" value="1"/>
</dbReference>
<sequence length="524" mass="56034">MHLEVSLRVLRCLLRAPPTATPSHVTSRSLTTTFTGPWNYVRGQRCNPATVDGRVIKVLEPATGGVLCEVPTSDAAAVDDAVTCAHAALPAWRQLSLRERGRLLMRAAAVIRENLHDIVNLEVRDTGKPIWEARLDIESCADAFEFYGGIAPSVAGQHVPLANGSFALVVREPLGVVAGIGAWNFPMQTAVWKVAPALVCGNTFVYKPSQFTPVTAVTLAEVLRDAGVPDGVYNVVQGEGETGGLLARHPLVAKVSFTGSVPTGVQVMRDAAAGVKAVTLELGGKGPLIVFPDACLVNAVKAALMANFLSQGQVCSNGTRVFVHRSILGEFTDKLVTATRKLKIGNPFDDDTTVGATIHEEHARKVLSYIDSAKREGCRVLCGGERELLTGPLAGGWYLQPTVLADCTDSMKVVQEEVFGSVVALLVFDDEEEVVARANNTDYGLAGAVFTKDLQRGHRVSAALQCGTVWVNTYNLYPTEVPFGGYKHSGVGRECGTAVIDAYTHTKTTYVEMGDVDCGPLYQD</sequence>
<proteinExistence type="inferred from homology"/>
<dbReference type="CDD" id="cd07090">
    <property type="entry name" value="ALDH_F9_TMBADH"/>
    <property type="match status" value="1"/>
</dbReference>
<comment type="similarity">
    <text evidence="1">Belongs to the aldehyde dehydrogenase family.</text>
</comment>
<dbReference type="Proteomes" id="UP000694843">
    <property type="component" value="Unplaced"/>
</dbReference>
<dbReference type="OrthoDB" id="310895at2759"/>
<dbReference type="GeneID" id="108664939"/>
<dbReference type="FunFam" id="3.40.309.10:FF:000012">
    <property type="entry name" value="Betaine aldehyde dehydrogenase"/>
    <property type="match status" value="1"/>
</dbReference>
<dbReference type="RefSeq" id="XP_047736068.1">
    <property type="nucleotide sequence ID" value="XM_047880112.1"/>
</dbReference>
<dbReference type="KEGG" id="hazt:108664939"/>
<dbReference type="OMA" id="CREGIRM"/>
<accession>A0A8B7N0R0</accession>
<name>A0A8B7N0R0_HYAAZ</name>
<dbReference type="FunFam" id="3.40.605.10:FF:000007">
    <property type="entry name" value="NAD/NADP-dependent betaine aldehyde dehydrogenase"/>
    <property type="match status" value="1"/>
</dbReference>
<dbReference type="Gene3D" id="3.40.605.10">
    <property type="entry name" value="Aldehyde Dehydrogenase, Chain A, domain 1"/>
    <property type="match status" value="1"/>
</dbReference>
<organism evidence="4 5">
    <name type="scientific">Hyalella azteca</name>
    <name type="common">Amphipod</name>
    <dbReference type="NCBI Taxonomy" id="294128"/>
    <lineage>
        <taxon>Eukaryota</taxon>
        <taxon>Metazoa</taxon>
        <taxon>Ecdysozoa</taxon>
        <taxon>Arthropoda</taxon>
        <taxon>Crustacea</taxon>
        <taxon>Multicrustacea</taxon>
        <taxon>Malacostraca</taxon>
        <taxon>Eumalacostraca</taxon>
        <taxon>Peracarida</taxon>
        <taxon>Amphipoda</taxon>
        <taxon>Senticaudata</taxon>
        <taxon>Talitrida</taxon>
        <taxon>Talitroidea</taxon>
        <taxon>Hyalellidae</taxon>
        <taxon>Hyalella</taxon>
    </lineage>
</organism>
<dbReference type="AlphaFoldDB" id="A0A8B7N0R0"/>
<dbReference type="PROSITE" id="PS00070">
    <property type="entry name" value="ALDEHYDE_DEHYDR_CYS"/>
    <property type="match status" value="1"/>
</dbReference>
<reference evidence="5 6" key="1">
    <citation type="submission" date="2025-04" db="UniProtKB">
        <authorList>
            <consortium name="RefSeq"/>
        </authorList>
    </citation>
    <scope>IDENTIFICATION</scope>
    <source>
        <tissue evidence="5 6">Whole organism</tissue>
    </source>
</reference>
<dbReference type="NCBIfam" id="NF009725">
    <property type="entry name" value="PRK13252.1"/>
    <property type="match status" value="1"/>
</dbReference>
<protein>
    <submittedName>
        <fullName evidence="5 6">4-trimethylaminobutyraldehyde dehydrogenase A</fullName>
    </submittedName>
</protein>
<dbReference type="RefSeq" id="XP_018007125.1">
    <property type="nucleotide sequence ID" value="XM_018151636.2"/>
</dbReference>
<evidence type="ECO:0000313" key="5">
    <source>
        <dbReference type="RefSeq" id="XP_018007125.1"/>
    </source>
</evidence>
<keyword evidence="2" id="KW-0560">Oxidoreductase</keyword>
<dbReference type="InterPro" id="IPR016160">
    <property type="entry name" value="Ald_DH_CS_CYS"/>
</dbReference>
<evidence type="ECO:0000259" key="3">
    <source>
        <dbReference type="Pfam" id="PF00171"/>
    </source>
</evidence>
<dbReference type="Gene3D" id="3.40.309.10">
    <property type="entry name" value="Aldehyde Dehydrogenase, Chain A, domain 2"/>
    <property type="match status" value="1"/>
</dbReference>
<dbReference type="SUPFAM" id="SSF53720">
    <property type="entry name" value="ALDH-like"/>
    <property type="match status" value="1"/>
</dbReference>
<gene>
    <name evidence="5 6" type="primary">LOC108664939</name>
</gene>
<dbReference type="PANTHER" id="PTHR11699">
    <property type="entry name" value="ALDEHYDE DEHYDROGENASE-RELATED"/>
    <property type="match status" value="1"/>
</dbReference>
<evidence type="ECO:0000256" key="2">
    <source>
        <dbReference type="ARBA" id="ARBA00023002"/>
    </source>
</evidence>
<feature type="domain" description="Aldehyde dehydrogenase" evidence="3">
    <location>
        <begin position="54"/>
        <end position="508"/>
    </location>
</feature>
<dbReference type="InterPro" id="IPR016163">
    <property type="entry name" value="Ald_DH_C"/>
</dbReference>
<dbReference type="InterPro" id="IPR016161">
    <property type="entry name" value="Ald_DH/histidinol_DH"/>
</dbReference>
<dbReference type="InterPro" id="IPR016162">
    <property type="entry name" value="Ald_DH_N"/>
</dbReference>
<evidence type="ECO:0000313" key="4">
    <source>
        <dbReference type="Proteomes" id="UP000694843"/>
    </source>
</evidence>
<keyword evidence="4" id="KW-1185">Reference proteome</keyword>
<dbReference type="InterPro" id="IPR015590">
    <property type="entry name" value="Aldehyde_DH_dom"/>
</dbReference>
<evidence type="ECO:0000256" key="1">
    <source>
        <dbReference type="ARBA" id="ARBA00009986"/>
    </source>
</evidence>